<keyword evidence="5" id="KW-1185">Reference proteome</keyword>
<dbReference type="AlphaFoldDB" id="A0A8J5X8K1"/>
<gene>
    <name evidence="4" type="ORF">KFE25_008420</name>
</gene>
<feature type="compositionally biased region" description="Basic and acidic residues" evidence="2">
    <location>
        <begin position="474"/>
        <end position="486"/>
    </location>
</feature>
<feature type="compositionally biased region" description="Low complexity" evidence="2">
    <location>
        <begin position="646"/>
        <end position="661"/>
    </location>
</feature>
<feature type="region of interest" description="Disordered" evidence="2">
    <location>
        <begin position="737"/>
        <end position="762"/>
    </location>
</feature>
<name>A0A8J5X8K1_DIALT</name>
<accession>A0A8J5X8K1</accession>
<feature type="compositionally biased region" description="Low complexity" evidence="2">
    <location>
        <begin position="235"/>
        <end position="245"/>
    </location>
</feature>
<feature type="coiled-coil region" evidence="1">
    <location>
        <begin position="589"/>
        <end position="623"/>
    </location>
</feature>
<feature type="compositionally biased region" description="Acidic residues" evidence="2">
    <location>
        <begin position="191"/>
        <end position="202"/>
    </location>
</feature>
<comment type="caution">
    <text evidence="4">The sequence shown here is derived from an EMBL/GenBank/DDBJ whole genome shotgun (WGS) entry which is preliminary data.</text>
</comment>
<dbReference type="PROSITE" id="PS51840">
    <property type="entry name" value="C2_NT"/>
    <property type="match status" value="1"/>
</dbReference>
<protein>
    <recommendedName>
        <fullName evidence="3">C2 NT-type domain-containing protein</fullName>
    </recommendedName>
</protein>
<evidence type="ECO:0000313" key="5">
    <source>
        <dbReference type="Proteomes" id="UP000751190"/>
    </source>
</evidence>
<evidence type="ECO:0000256" key="2">
    <source>
        <dbReference type="SAM" id="MobiDB-lite"/>
    </source>
</evidence>
<dbReference type="Proteomes" id="UP000751190">
    <property type="component" value="Unassembled WGS sequence"/>
</dbReference>
<dbReference type="InterPro" id="IPR019448">
    <property type="entry name" value="NT-C2"/>
</dbReference>
<proteinExistence type="predicted"/>
<dbReference type="EMBL" id="JAGTXO010000049">
    <property type="protein sequence ID" value="KAG8458623.1"/>
    <property type="molecule type" value="Genomic_DNA"/>
</dbReference>
<feature type="region of interest" description="Disordered" evidence="2">
    <location>
        <begin position="464"/>
        <end position="489"/>
    </location>
</feature>
<organism evidence="4 5">
    <name type="scientific">Diacronema lutheri</name>
    <name type="common">Unicellular marine alga</name>
    <name type="synonym">Monochrysis lutheri</name>
    <dbReference type="NCBI Taxonomy" id="2081491"/>
    <lineage>
        <taxon>Eukaryota</taxon>
        <taxon>Haptista</taxon>
        <taxon>Haptophyta</taxon>
        <taxon>Pavlovophyceae</taxon>
        <taxon>Pavlovales</taxon>
        <taxon>Pavlovaceae</taxon>
        <taxon>Diacronema</taxon>
    </lineage>
</organism>
<evidence type="ECO:0000313" key="4">
    <source>
        <dbReference type="EMBL" id="KAG8458623.1"/>
    </source>
</evidence>
<feature type="region of interest" description="Disordered" evidence="2">
    <location>
        <begin position="646"/>
        <end position="667"/>
    </location>
</feature>
<evidence type="ECO:0000256" key="1">
    <source>
        <dbReference type="SAM" id="Coils"/>
    </source>
</evidence>
<feature type="region of interest" description="Disordered" evidence="2">
    <location>
        <begin position="168"/>
        <end position="314"/>
    </location>
</feature>
<feature type="domain" description="C2 NT-type" evidence="3">
    <location>
        <begin position="8"/>
        <end position="159"/>
    </location>
</feature>
<sequence length="762" mass="78239">MRRLGVGNAHLGRERFKYVYQVRDIAACDLAGLEADGFVGVRVQWTRGPSHRTVTQWAALTTKAARVDFCETPMLVCSMFRLRKSGIAFDPKPSQFKLVAVRADGTYSTVGSCTVHLDMLVNLEEAELNPSMHINAPLTMRHAVTRASAAIHLTLTARPFKSFDPEAEVDENATSAVQSASSGSGHSSDGEGVDDWDSDVELPEQQRRESRTSAAARLAPAPSGDGSETQRRAGAHTAAAAARAAPSEPAMLPAEPHRSQPAAAGAGGSGAAPGARAPPPAARAAAPLPDTRGASAHGECAPPGASAASSTVAAEPDAILQTERRLRDELARALSRSDALRSACTRLEDELVALRGARARGEGGAQPAVVGQLGASEKAAAALAGEAAAALAAAAASAAAAAQARADLDVARRDLAACRRSIDEAAAAHAAAMGAAARVHADELAAARAHAAALSAQLVPRASAAERSTGGARSDARANDDGRADETAADGTRLARAELVCAIVALRAQLVDARAQLLRRHEPDNVSGIGALCSDRADARADASARVRVALSLGDSVDEIAVAAAGAMLPPGGAGCGAAGLPEQLVGQLVGALDEINTLEARVNEAKMAKREAVDRAHAAEARSTLLEAQLSALLNVHAAKLSSSSARASDGAAARTGAGRAPDDSCASEGECAFARAFGPTIERLEQQLSAITAERDRLRWQLRQRAGIVSPAHAAEHCPGDAGLSLTLARRSSAGDMRPAAAMRSTRSAADELAARNARR</sequence>
<reference evidence="4" key="1">
    <citation type="submission" date="2021-05" db="EMBL/GenBank/DDBJ databases">
        <title>The genome of the haptophyte Pavlova lutheri (Diacronema luteri, Pavlovales) - a model for lipid biosynthesis in eukaryotic algae.</title>
        <authorList>
            <person name="Hulatt C.J."/>
            <person name="Posewitz M.C."/>
        </authorList>
    </citation>
    <scope>NUCLEOTIDE SEQUENCE</scope>
    <source>
        <strain evidence="4">NIVA-4/92</strain>
    </source>
</reference>
<feature type="compositionally biased region" description="Low complexity" evidence="2">
    <location>
        <begin position="173"/>
        <end position="187"/>
    </location>
</feature>
<evidence type="ECO:0000259" key="3">
    <source>
        <dbReference type="PROSITE" id="PS51840"/>
    </source>
</evidence>
<keyword evidence="1" id="KW-0175">Coiled coil</keyword>